<keyword evidence="2 5" id="KW-0645">Protease</keyword>
<dbReference type="Gene3D" id="3.40.50.1450">
    <property type="entry name" value="HybD-like"/>
    <property type="match status" value="1"/>
</dbReference>
<dbReference type="PANTHER" id="PTHR30302:SF1">
    <property type="entry name" value="HYDROGENASE 2 MATURATION PROTEASE"/>
    <property type="match status" value="1"/>
</dbReference>
<gene>
    <name evidence="5" type="ORF">QCN29_18980</name>
</gene>
<dbReference type="PANTHER" id="PTHR30302">
    <property type="entry name" value="HYDROGENASE 1 MATURATION PROTEASE"/>
    <property type="match status" value="1"/>
</dbReference>
<dbReference type="NCBIfam" id="TIGR00072">
    <property type="entry name" value="hydrog_prot"/>
    <property type="match status" value="1"/>
</dbReference>
<dbReference type="Pfam" id="PF01750">
    <property type="entry name" value="HycI"/>
    <property type="match status" value="1"/>
</dbReference>
<keyword evidence="4" id="KW-0378">Hydrolase</keyword>
<accession>A0ABT6HQ35</accession>
<name>A0ABT6HQ35_9ACTN</name>
<dbReference type="EMBL" id="JARWBG010000021">
    <property type="protein sequence ID" value="MDH2390838.1"/>
    <property type="molecule type" value="Genomic_DNA"/>
</dbReference>
<evidence type="ECO:0000313" key="6">
    <source>
        <dbReference type="Proteomes" id="UP001223144"/>
    </source>
</evidence>
<evidence type="ECO:0000256" key="4">
    <source>
        <dbReference type="ARBA" id="ARBA00022801"/>
    </source>
</evidence>
<comment type="caution">
    <text evidence="5">The sequence shown here is derived from an EMBL/GenBank/DDBJ whole genome shotgun (WGS) entry which is preliminary data.</text>
</comment>
<keyword evidence="6" id="KW-1185">Reference proteome</keyword>
<dbReference type="InterPro" id="IPR000671">
    <property type="entry name" value="Peptidase_A31"/>
</dbReference>
<dbReference type="SUPFAM" id="SSF53163">
    <property type="entry name" value="HybD-like"/>
    <property type="match status" value="1"/>
</dbReference>
<dbReference type="PRINTS" id="PR00446">
    <property type="entry name" value="HYDRGNUPTAKE"/>
</dbReference>
<evidence type="ECO:0000256" key="3">
    <source>
        <dbReference type="ARBA" id="ARBA00022750"/>
    </source>
</evidence>
<dbReference type="Proteomes" id="UP001223144">
    <property type="component" value="Unassembled WGS sequence"/>
</dbReference>
<comment type="similarity">
    <text evidence="1">Belongs to the peptidase A31 family.</text>
</comment>
<evidence type="ECO:0000256" key="2">
    <source>
        <dbReference type="ARBA" id="ARBA00022670"/>
    </source>
</evidence>
<evidence type="ECO:0000256" key="1">
    <source>
        <dbReference type="ARBA" id="ARBA00006814"/>
    </source>
</evidence>
<dbReference type="GO" id="GO:0006508">
    <property type="term" value="P:proteolysis"/>
    <property type="evidence" value="ECO:0007669"/>
    <property type="project" value="UniProtKB-KW"/>
</dbReference>
<proteinExistence type="inferred from homology"/>
<evidence type="ECO:0000313" key="5">
    <source>
        <dbReference type="EMBL" id="MDH2390838.1"/>
    </source>
</evidence>
<sequence length="179" mass="18532">MEPRGGGAPPRVLVAGIGNMFLADDGFGPEVVAALRERPTPPGVHLVDFGIRGMDLAYRLLDGYSAALLVDAAPRGEPPGTLSVIEPDLPPETAMPEAHAMDPVRVLALARRLGDGTLPRVLVLGCEPEVRMTGEEPDVVVGLSVPVKEAVSRAVPLVESLVAELLETSVPAAGKAAAP</sequence>
<organism evidence="5 6">
    <name type="scientific">Streptomyces chengmaiensis</name>
    <dbReference type="NCBI Taxonomy" id="3040919"/>
    <lineage>
        <taxon>Bacteria</taxon>
        <taxon>Bacillati</taxon>
        <taxon>Actinomycetota</taxon>
        <taxon>Actinomycetes</taxon>
        <taxon>Kitasatosporales</taxon>
        <taxon>Streptomycetaceae</taxon>
        <taxon>Streptomyces</taxon>
    </lineage>
</organism>
<dbReference type="GO" id="GO:0008233">
    <property type="term" value="F:peptidase activity"/>
    <property type="evidence" value="ECO:0007669"/>
    <property type="project" value="UniProtKB-KW"/>
</dbReference>
<protein>
    <submittedName>
        <fullName evidence="5">Hydrogenase maturation protease</fullName>
    </submittedName>
</protein>
<reference evidence="5 6" key="1">
    <citation type="submission" date="2023-04" db="EMBL/GenBank/DDBJ databases">
        <title>Streptomyces chengmaiensis sp. nov. isolated from the stem of mangrove plant in Hainan.</title>
        <authorList>
            <person name="Huang X."/>
            <person name="Zhou S."/>
            <person name="Chu X."/>
            <person name="Xie Y."/>
            <person name="Lin Y."/>
        </authorList>
    </citation>
    <scope>NUCLEOTIDE SEQUENCE [LARGE SCALE GENOMIC DNA]</scope>
    <source>
        <strain evidence="5 6">HNM0663</strain>
    </source>
</reference>
<keyword evidence="3" id="KW-0064">Aspartyl protease</keyword>
<dbReference type="InterPro" id="IPR023430">
    <property type="entry name" value="Pept_HybD-like_dom_sf"/>
</dbReference>